<gene>
    <name evidence="1" type="ORF">ABIF29_000229</name>
</gene>
<name>A0ABV4EQL8_BRAEL</name>
<evidence type="ECO:0000313" key="2">
    <source>
        <dbReference type="Proteomes" id="UP001565471"/>
    </source>
</evidence>
<proteinExistence type="predicted"/>
<organism evidence="1 2">
    <name type="scientific">Bradyrhizobium elkanii</name>
    <dbReference type="NCBI Taxonomy" id="29448"/>
    <lineage>
        <taxon>Bacteria</taxon>
        <taxon>Pseudomonadati</taxon>
        <taxon>Pseudomonadota</taxon>
        <taxon>Alphaproteobacteria</taxon>
        <taxon>Hyphomicrobiales</taxon>
        <taxon>Nitrobacteraceae</taxon>
        <taxon>Bradyrhizobium</taxon>
    </lineage>
</organism>
<protein>
    <submittedName>
        <fullName evidence="1">Uncharacterized protein</fullName>
    </submittedName>
</protein>
<evidence type="ECO:0000313" key="1">
    <source>
        <dbReference type="EMBL" id="MEY9313430.1"/>
    </source>
</evidence>
<comment type="caution">
    <text evidence="1">The sequence shown here is derived from an EMBL/GenBank/DDBJ whole genome shotgun (WGS) entry which is preliminary data.</text>
</comment>
<accession>A0ABV4EQL8</accession>
<dbReference type="RefSeq" id="WP_157788234.1">
    <property type="nucleotide sequence ID" value="NZ_CP126027.1"/>
</dbReference>
<dbReference type="EMBL" id="JBGBZA010000001">
    <property type="protein sequence ID" value="MEY9313430.1"/>
    <property type="molecule type" value="Genomic_DNA"/>
</dbReference>
<dbReference type="Proteomes" id="UP001565471">
    <property type="component" value="Unassembled WGS sequence"/>
</dbReference>
<sequence length="47" mass="5187">MKRMSTPEAIAAVALLAIFAFAIWFHAIAVNVEHSSSNRARSMVTLR</sequence>
<reference evidence="1 2" key="1">
    <citation type="submission" date="2024-07" db="EMBL/GenBank/DDBJ databases">
        <title>Genomic Encyclopedia of Type Strains, Phase V (KMG-V): Genome sequencing to study the core and pangenomes of soil and plant-associated prokaryotes.</title>
        <authorList>
            <person name="Whitman W."/>
        </authorList>
    </citation>
    <scope>NUCLEOTIDE SEQUENCE [LARGE SCALE GENOMIC DNA]</scope>
    <source>
        <strain evidence="1 2">USDA 415</strain>
    </source>
</reference>
<keyword evidence="2" id="KW-1185">Reference proteome</keyword>